<evidence type="ECO:0000259" key="1">
    <source>
        <dbReference type="Pfam" id="PF01827"/>
    </source>
</evidence>
<dbReference type="CTD" id="9809072"/>
<gene>
    <name evidence="2" type="ORF">CRE_23332</name>
</gene>
<dbReference type="InParanoid" id="E3MGX1"/>
<dbReference type="RefSeq" id="XP_003104480.2">
    <property type="nucleotide sequence ID" value="XM_003104432.2"/>
</dbReference>
<proteinExistence type="predicted"/>
<protein>
    <recommendedName>
        <fullName evidence="1">DUF38 domain-containing protein</fullName>
    </recommendedName>
</protein>
<reference evidence="2" key="1">
    <citation type="submission" date="2007-07" db="EMBL/GenBank/DDBJ databases">
        <title>PCAP assembly of the Caenorhabditis remanei genome.</title>
        <authorList>
            <consortium name="The Caenorhabditis remanei Sequencing Consortium"/>
            <person name="Wilson R.K."/>
        </authorList>
    </citation>
    <scope>NUCLEOTIDE SEQUENCE [LARGE SCALE GENOMIC DNA]</scope>
    <source>
        <strain evidence="2">PB4641</strain>
    </source>
</reference>
<dbReference type="EMBL" id="DS268444">
    <property type="protein sequence ID" value="EFP01633.1"/>
    <property type="molecule type" value="Genomic_DNA"/>
</dbReference>
<dbReference type="InterPro" id="IPR040161">
    <property type="entry name" value="FB224"/>
</dbReference>
<dbReference type="HOGENOM" id="CLU_030831_0_1_1"/>
<dbReference type="PANTHER" id="PTHR23015:SF4">
    <property type="entry name" value="DUF38 DOMAIN-CONTAINING PROTEIN-RELATED"/>
    <property type="match status" value="1"/>
</dbReference>
<dbReference type="Pfam" id="PF01827">
    <property type="entry name" value="FTH"/>
    <property type="match status" value="1"/>
</dbReference>
<evidence type="ECO:0000313" key="2">
    <source>
        <dbReference type="EMBL" id="EFP01633.1"/>
    </source>
</evidence>
<dbReference type="PANTHER" id="PTHR23015">
    <property type="entry name" value="UNCHARACTERIZED C.ELEGANS PROTEIN"/>
    <property type="match status" value="1"/>
</dbReference>
<accession>E3MGX1</accession>
<organism evidence="3">
    <name type="scientific">Caenorhabditis remanei</name>
    <name type="common">Caenorhabditis vulgaris</name>
    <dbReference type="NCBI Taxonomy" id="31234"/>
    <lineage>
        <taxon>Eukaryota</taxon>
        <taxon>Metazoa</taxon>
        <taxon>Ecdysozoa</taxon>
        <taxon>Nematoda</taxon>
        <taxon>Chromadorea</taxon>
        <taxon>Rhabditida</taxon>
        <taxon>Rhabditina</taxon>
        <taxon>Rhabditomorpha</taxon>
        <taxon>Rhabditoidea</taxon>
        <taxon>Rhabditidae</taxon>
        <taxon>Peloderinae</taxon>
        <taxon>Caenorhabditis</taxon>
    </lineage>
</organism>
<name>E3MGX1_CAERE</name>
<feature type="domain" description="DUF38" evidence="1">
    <location>
        <begin position="220"/>
        <end position="349"/>
    </location>
</feature>
<dbReference type="AlphaFoldDB" id="E3MGX1"/>
<dbReference type="InterPro" id="IPR002900">
    <property type="entry name" value="DUF38/FTH_CAE_spp"/>
</dbReference>
<dbReference type="GO" id="GO:0045087">
    <property type="term" value="P:innate immune response"/>
    <property type="evidence" value="ECO:0007669"/>
    <property type="project" value="TreeGrafter"/>
</dbReference>
<dbReference type="KEGG" id="crq:GCK72_021447"/>
<keyword evidence="3" id="KW-1185">Reference proteome</keyword>
<dbReference type="OrthoDB" id="4878259at2759"/>
<sequence length="394" mass="46004">MSIFNFFSCCMSSRRPKQYHDLEKIDTIPPSETPILKFCDLEPSTDVQKSISMIEVPEYVPSIKEEVLSELSELVVPAKKEVSIMDMPDLVVREILRPFEFGFVSIHKLRKVCRAFRDYLDDLKMISNVTSVEIKVSVDGIKVVEKLRSKFITSEYKEHEDGCEVTCDGQKIIIINGDFIDAFIGDFLWAILSNQDTLLDKFIMKAPRDAKKFFAATIDKIYDRLMQVLESRNLVLQVKHLEVFARRPDQVTQLLRHIDSESLKFLSADRVWVAGFYLKFPNEWVCDLDMLKDCKNLKELHFYCFPITTRLAFLLHIPIIYVVLTTLSIDDIWRLKETIIKSRNYTFYSNIYKHFSDKSILLHKLDIDQWDVGCTNESFRLGTTYHNSIDLWTS</sequence>
<evidence type="ECO:0000313" key="3">
    <source>
        <dbReference type="Proteomes" id="UP000008281"/>
    </source>
</evidence>
<dbReference type="Proteomes" id="UP000008281">
    <property type="component" value="Unassembled WGS sequence"/>
</dbReference>
<dbReference type="GeneID" id="9809072"/>